<dbReference type="STRING" id="1353528.DT23_01850"/>
<reference evidence="4 5" key="1">
    <citation type="journal article" date="2015" name="Antonie Van Leeuwenhoek">
        <title>Thioclava indica sp. nov., isolated from surface seawater of the Indian Ocean.</title>
        <authorList>
            <person name="Liu Y."/>
            <person name="Lai Q."/>
            <person name="Du J."/>
            <person name="Xu H."/>
            <person name="Jiang L."/>
            <person name="Shao Z."/>
        </authorList>
    </citation>
    <scope>NUCLEOTIDE SEQUENCE [LARGE SCALE GENOMIC DNA]</scope>
    <source>
        <strain evidence="4 5">DT23-4</strain>
    </source>
</reference>
<sequence length="212" mass="22175">MPETAAHLSLMQWLSPGFPTGAFAYSHGLEQAIAAGDVTDAGSFAHWLGDVLTHGAGWSDAVLLACGLRGEDLGALDNLARALAGSAERLHETVEQGAAFARAQEGLRGAAVSLRVLPIAVAEAARELPLLPDQIIALFLHSFAANLVSAAVRIVPLGQIAGQRVLAGMHGQITAIARRATQAKTTDIATSAFRAEIAAMQHETLDVRLFKT</sequence>
<gene>
    <name evidence="3" type="primary">ureF</name>
    <name evidence="4" type="ORF">DT23_01850</name>
</gene>
<protein>
    <recommendedName>
        <fullName evidence="3">Urease accessory protein UreF</fullName>
    </recommendedName>
</protein>
<comment type="function">
    <text evidence="3">Required for maturation of urease via the functional incorporation of the urease nickel metallocenter.</text>
</comment>
<dbReference type="eggNOG" id="COG0830">
    <property type="taxonomic scope" value="Bacteria"/>
</dbReference>
<comment type="subunit">
    <text evidence="3">UreD, UreF and UreG form a complex that acts as a GTP-hydrolysis-dependent molecular chaperone, activating the urease apoprotein by helping to assemble the nickel containing metallocenter of UreC. The UreE protein probably delivers the nickel.</text>
</comment>
<dbReference type="GO" id="GO:0016151">
    <property type="term" value="F:nickel cation binding"/>
    <property type="evidence" value="ECO:0007669"/>
    <property type="project" value="UniProtKB-UniRule"/>
</dbReference>
<dbReference type="PIRSF" id="PIRSF009467">
    <property type="entry name" value="Ureas_acces_UreF"/>
    <property type="match status" value="1"/>
</dbReference>
<keyword evidence="2 3" id="KW-0143">Chaperone</keyword>
<accession>A0A074JVM8</accession>
<evidence type="ECO:0000313" key="4">
    <source>
        <dbReference type="EMBL" id="KEO61741.1"/>
    </source>
</evidence>
<keyword evidence="1 3" id="KW-0996">Nickel insertion</keyword>
<evidence type="ECO:0000313" key="5">
    <source>
        <dbReference type="Proteomes" id="UP000027471"/>
    </source>
</evidence>
<dbReference type="HAMAP" id="MF_01385">
    <property type="entry name" value="UreF"/>
    <property type="match status" value="1"/>
</dbReference>
<dbReference type="InterPro" id="IPR038277">
    <property type="entry name" value="UreF_sf"/>
</dbReference>
<dbReference type="InterPro" id="IPR002639">
    <property type="entry name" value="UreF"/>
</dbReference>
<comment type="caution">
    <text evidence="4">The sequence shown here is derived from an EMBL/GenBank/DDBJ whole genome shotgun (WGS) entry which is preliminary data.</text>
</comment>
<dbReference type="Proteomes" id="UP000027471">
    <property type="component" value="Unassembled WGS sequence"/>
</dbReference>
<dbReference type="GO" id="GO:0005737">
    <property type="term" value="C:cytoplasm"/>
    <property type="evidence" value="ECO:0007669"/>
    <property type="project" value="UniProtKB-SubCell"/>
</dbReference>
<dbReference type="AlphaFoldDB" id="A0A074JVM8"/>
<evidence type="ECO:0000256" key="3">
    <source>
        <dbReference type="HAMAP-Rule" id="MF_01385"/>
    </source>
</evidence>
<keyword evidence="5" id="KW-1185">Reference proteome</keyword>
<name>A0A074JVM8_9RHOB</name>
<dbReference type="Pfam" id="PF01730">
    <property type="entry name" value="UreF"/>
    <property type="match status" value="1"/>
</dbReference>
<proteinExistence type="inferred from homology"/>
<dbReference type="Gene3D" id="1.10.4190.10">
    <property type="entry name" value="Urease accessory protein UreF"/>
    <property type="match status" value="1"/>
</dbReference>
<organism evidence="4 5">
    <name type="scientific">Thioclava indica</name>
    <dbReference type="NCBI Taxonomy" id="1353528"/>
    <lineage>
        <taxon>Bacteria</taxon>
        <taxon>Pseudomonadati</taxon>
        <taxon>Pseudomonadota</taxon>
        <taxon>Alphaproteobacteria</taxon>
        <taxon>Rhodobacterales</taxon>
        <taxon>Paracoccaceae</taxon>
        <taxon>Thioclava</taxon>
    </lineage>
</organism>
<comment type="similarity">
    <text evidence="3">Belongs to the UreF family.</text>
</comment>
<evidence type="ECO:0000256" key="1">
    <source>
        <dbReference type="ARBA" id="ARBA00022988"/>
    </source>
</evidence>
<dbReference type="PANTHER" id="PTHR33620">
    <property type="entry name" value="UREASE ACCESSORY PROTEIN F"/>
    <property type="match status" value="1"/>
</dbReference>
<dbReference type="EMBL" id="AUNB01000001">
    <property type="protein sequence ID" value="KEO61741.1"/>
    <property type="molecule type" value="Genomic_DNA"/>
</dbReference>
<comment type="subcellular location">
    <subcellularLocation>
        <location evidence="3">Cytoplasm</location>
    </subcellularLocation>
</comment>
<dbReference type="PANTHER" id="PTHR33620:SF1">
    <property type="entry name" value="UREASE ACCESSORY PROTEIN F"/>
    <property type="match status" value="1"/>
</dbReference>
<evidence type="ECO:0000256" key="2">
    <source>
        <dbReference type="ARBA" id="ARBA00023186"/>
    </source>
</evidence>
<keyword evidence="3" id="KW-0963">Cytoplasm</keyword>